<accession>A0A399EDB5</accession>
<organism evidence="1 2">
    <name type="scientific">Calidithermus terrae</name>
    <dbReference type="NCBI Taxonomy" id="1408545"/>
    <lineage>
        <taxon>Bacteria</taxon>
        <taxon>Thermotogati</taxon>
        <taxon>Deinococcota</taxon>
        <taxon>Deinococci</taxon>
        <taxon>Thermales</taxon>
        <taxon>Thermaceae</taxon>
        <taxon>Calidithermus</taxon>
    </lineage>
</organism>
<gene>
    <name evidence="1" type="ORF">Mterra_02587</name>
</gene>
<reference evidence="1 2" key="1">
    <citation type="submission" date="2018-08" db="EMBL/GenBank/DDBJ databases">
        <title>Meiothermus terrae DSM 26712 genome sequencing project.</title>
        <authorList>
            <person name="Da Costa M.S."/>
            <person name="Albuquerque L."/>
            <person name="Raposo P."/>
            <person name="Froufe H.J.C."/>
            <person name="Barroso C.S."/>
            <person name="Egas C."/>
        </authorList>
    </citation>
    <scope>NUCLEOTIDE SEQUENCE [LARGE SCALE GENOMIC DNA]</scope>
    <source>
        <strain evidence="1 2">DSM 26712</strain>
    </source>
</reference>
<name>A0A399EDB5_9DEIN</name>
<dbReference type="Proteomes" id="UP000265715">
    <property type="component" value="Unassembled WGS sequence"/>
</dbReference>
<proteinExistence type="predicted"/>
<sequence>MPKTEFYGLVMNNLYLPPHGLNRLSEAKNLAPEIRNSLRWLEENGFSIKGIIPMTAGSFTLLFERQVP</sequence>
<dbReference type="AlphaFoldDB" id="A0A399EDB5"/>
<protein>
    <submittedName>
        <fullName evidence="1">Uncharacterized protein</fullName>
    </submittedName>
</protein>
<dbReference type="RefSeq" id="WP_027894336.1">
    <property type="nucleotide sequence ID" value="NZ_QXDL01000114.1"/>
</dbReference>
<comment type="caution">
    <text evidence="1">The sequence shown here is derived from an EMBL/GenBank/DDBJ whole genome shotgun (WGS) entry which is preliminary data.</text>
</comment>
<evidence type="ECO:0000313" key="1">
    <source>
        <dbReference type="EMBL" id="RIH82627.1"/>
    </source>
</evidence>
<evidence type="ECO:0000313" key="2">
    <source>
        <dbReference type="Proteomes" id="UP000265715"/>
    </source>
</evidence>
<keyword evidence="2" id="KW-1185">Reference proteome</keyword>
<dbReference type="EMBL" id="QXDL01000114">
    <property type="protein sequence ID" value="RIH82627.1"/>
    <property type="molecule type" value="Genomic_DNA"/>
</dbReference>